<dbReference type="Gene3D" id="3.40.50.1580">
    <property type="entry name" value="Nucleoside phosphorylase domain"/>
    <property type="match status" value="1"/>
</dbReference>
<protein>
    <recommendedName>
        <fullName evidence="2">adenosylhomocysteine nucleosidase</fullName>
        <ecNumber evidence="2">3.2.2.9</ecNumber>
    </recommendedName>
</protein>
<accession>A0A2K8NY01</accession>
<gene>
    <name evidence="7" type="primary">mtn</name>
    <name evidence="7" type="ORF">EMELA_v1c05230</name>
</gene>
<dbReference type="EMBL" id="CP024964">
    <property type="protein sequence ID" value="ATZ18058.1"/>
    <property type="molecule type" value="Genomic_DNA"/>
</dbReference>
<dbReference type="InterPro" id="IPR000845">
    <property type="entry name" value="Nucleoside_phosphorylase_d"/>
</dbReference>
<dbReference type="GO" id="GO:0008782">
    <property type="term" value="F:adenosylhomocysteine nucleosidase activity"/>
    <property type="evidence" value="ECO:0007669"/>
    <property type="project" value="UniProtKB-EC"/>
</dbReference>
<dbReference type="EC" id="3.2.2.9" evidence="2"/>
<dbReference type="Pfam" id="PF01048">
    <property type="entry name" value="PNP_UDP_1"/>
    <property type="match status" value="1"/>
</dbReference>
<proteinExistence type="predicted"/>
<keyword evidence="4" id="KW-0378">Hydrolase</keyword>
<evidence type="ECO:0000256" key="4">
    <source>
        <dbReference type="ARBA" id="ARBA00022801"/>
    </source>
</evidence>
<evidence type="ECO:0000259" key="6">
    <source>
        <dbReference type="Pfam" id="PF01048"/>
    </source>
</evidence>
<dbReference type="GO" id="GO:0009164">
    <property type="term" value="P:nucleoside catabolic process"/>
    <property type="evidence" value="ECO:0007669"/>
    <property type="project" value="InterPro"/>
</dbReference>
<dbReference type="CDD" id="cd09008">
    <property type="entry name" value="MTAN"/>
    <property type="match status" value="1"/>
</dbReference>
<dbReference type="GO" id="GO:0005829">
    <property type="term" value="C:cytosol"/>
    <property type="evidence" value="ECO:0007669"/>
    <property type="project" value="TreeGrafter"/>
</dbReference>
<evidence type="ECO:0000256" key="1">
    <source>
        <dbReference type="ARBA" id="ARBA00004945"/>
    </source>
</evidence>
<dbReference type="SUPFAM" id="SSF53167">
    <property type="entry name" value="Purine and uridine phosphorylases"/>
    <property type="match status" value="1"/>
</dbReference>
<keyword evidence="5" id="KW-0486">Methionine biosynthesis</keyword>
<evidence type="ECO:0000256" key="3">
    <source>
        <dbReference type="ARBA" id="ARBA00022605"/>
    </source>
</evidence>
<dbReference type="KEGG" id="eml:EMELA_v1c05230"/>
<keyword evidence="3" id="KW-0028">Amino-acid biosynthesis</keyword>
<dbReference type="OrthoDB" id="9792278at2"/>
<reference evidence="7 8" key="1">
    <citation type="submission" date="2017-11" db="EMBL/GenBank/DDBJ databases">
        <title>Genome sequence of Entomoplasma melaleucae M1 (ATCC 49191).</title>
        <authorList>
            <person name="Lo W.-S."/>
            <person name="Gasparich G.E."/>
            <person name="Kuo C.-H."/>
        </authorList>
    </citation>
    <scope>NUCLEOTIDE SEQUENCE [LARGE SCALE GENOMIC DNA]</scope>
    <source>
        <strain evidence="7 8">M1</strain>
    </source>
</reference>
<feature type="domain" description="Nucleoside phosphorylase" evidence="6">
    <location>
        <begin position="4"/>
        <end position="216"/>
    </location>
</feature>
<dbReference type="GO" id="GO:0019284">
    <property type="term" value="P:L-methionine salvage from S-adenosylmethionine"/>
    <property type="evidence" value="ECO:0007669"/>
    <property type="project" value="TreeGrafter"/>
</dbReference>
<dbReference type="RefSeq" id="WP_028124109.1">
    <property type="nucleotide sequence ID" value="NZ_CP024964.1"/>
</dbReference>
<dbReference type="PANTHER" id="PTHR46832:SF1">
    <property type="entry name" value="5'-METHYLTHIOADENOSINE_S-ADENOSYLHOMOCYSTEINE NUCLEOSIDASE"/>
    <property type="match status" value="1"/>
</dbReference>
<dbReference type="UniPathway" id="UPA00904">
    <property type="reaction ID" value="UER00871"/>
</dbReference>
<evidence type="ECO:0000256" key="2">
    <source>
        <dbReference type="ARBA" id="ARBA00011974"/>
    </source>
</evidence>
<dbReference type="NCBIfam" id="TIGR01704">
    <property type="entry name" value="MTA_SAH-Nsdase"/>
    <property type="match status" value="1"/>
</dbReference>
<evidence type="ECO:0000313" key="8">
    <source>
        <dbReference type="Proteomes" id="UP000231896"/>
    </source>
</evidence>
<evidence type="ECO:0000313" key="7">
    <source>
        <dbReference type="EMBL" id="ATZ18058.1"/>
    </source>
</evidence>
<dbReference type="GO" id="GO:0008930">
    <property type="term" value="F:methylthioadenosine nucleosidase activity"/>
    <property type="evidence" value="ECO:0007669"/>
    <property type="project" value="InterPro"/>
</dbReference>
<organism evidence="7 8">
    <name type="scientific">Mesoplasma melaleucae</name>
    <dbReference type="NCBI Taxonomy" id="81459"/>
    <lineage>
        <taxon>Bacteria</taxon>
        <taxon>Bacillati</taxon>
        <taxon>Mycoplasmatota</taxon>
        <taxon>Mollicutes</taxon>
        <taxon>Entomoplasmatales</taxon>
        <taxon>Entomoplasmataceae</taxon>
        <taxon>Mesoplasma</taxon>
    </lineage>
</organism>
<evidence type="ECO:0000256" key="5">
    <source>
        <dbReference type="ARBA" id="ARBA00023167"/>
    </source>
</evidence>
<name>A0A2K8NY01_9MOLU</name>
<dbReference type="PANTHER" id="PTHR46832">
    <property type="entry name" value="5'-METHYLTHIOADENOSINE/S-ADENOSYLHOMOCYSTEINE NUCLEOSIDASE"/>
    <property type="match status" value="1"/>
</dbReference>
<dbReference type="AlphaFoldDB" id="A0A2K8NY01"/>
<dbReference type="Proteomes" id="UP000231896">
    <property type="component" value="Chromosome"/>
</dbReference>
<dbReference type="GO" id="GO:0019509">
    <property type="term" value="P:L-methionine salvage from methylthioadenosine"/>
    <property type="evidence" value="ECO:0007669"/>
    <property type="project" value="UniProtKB-UniPathway"/>
</dbReference>
<sequence length="216" mass="24437">MKLIIGAMHEELQDSIAYFNLTKVENEKFLIYKNDEIMFCITGVGLVNSAAQLAYILTKYEIEWIINIGTSGSCDDSLKQGDVVLIDKVYNSVADATAFGYAYGQVPRMPKYYETNKTNITNKIQFEKIKNIASSDIFIHSLDQVNLFVNKIEDKASVLDMECFAYAQTAYLFDKAFSVIKIVSDVVGKTDANNIQFNEFIKIASKEILKMLKKIL</sequence>
<dbReference type="InterPro" id="IPR010049">
    <property type="entry name" value="MTA_SAH_Nsdase"/>
</dbReference>
<dbReference type="STRING" id="1408435.GCA_000685885_00536"/>
<dbReference type="InterPro" id="IPR035994">
    <property type="entry name" value="Nucleoside_phosphorylase_sf"/>
</dbReference>
<keyword evidence="8" id="KW-1185">Reference proteome</keyword>
<comment type="pathway">
    <text evidence="1">Amino-acid biosynthesis; L-methionine biosynthesis via salvage pathway; S-methyl-5-thio-alpha-D-ribose 1-phosphate from S-methyl-5'-thioadenosine (hydrolase route): step 1/2.</text>
</comment>